<evidence type="ECO:0000259" key="1">
    <source>
        <dbReference type="Pfam" id="PF12697"/>
    </source>
</evidence>
<keyword evidence="2" id="KW-0378">Hydrolase</keyword>
<accession>A0A5N5UIS7</accession>
<proteinExistence type="predicted"/>
<feature type="domain" description="AB hydrolase-1" evidence="1">
    <location>
        <begin position="34"/>
        <end position="247"/>
    </location>
</feature>
<evidence type="ECO:0000313" key="2">
    <source>
        <dbReference type="EMBL" id="KAB7518150.1"/>
    </source>
</evidence>
<dbReference type="InterPro" id="IPR029058">
    <property type="entry name" value="AB_hydrolase_fold"/>
</dbReference>
<dbReference type="GO" id="GO:0016787">
    <property type="term" value="F:hydrolase activity"/>
    <property type="evidence" value="ECO:0007669"/>
    <property type="project" value="UniProtKB-KW"/>
</dbReference>
<dbReference type="EMBL" id="QJOW01000001">
    <property type="protein sequence ID" value="KAB7518150.1"/>
    <property type="molecule type" value="Genomic_DNA"/>
</dbReference>
<dbReference type="AlphaFoldDB" id="A0A5N5UIS7"/>
<dbReference type="SUPFAM" id="SSF53474">
    <property type="entry name" value="alpha/beta-Hydrolases"/>
    <property type="match status" value="1"/>
</dbReference>
<dbReference type="PANTHER" id="PTHR43798">
    <property type="entry name" value="MONOACYLGLYCEROL LIPASE"/>
    <property type="match status" value="1"/>
</dbReference>
<comment type="caution">
    <text evidence="2">The sequence shown here is derived from an EMBL/GenBank/DDBJ whole genome shotgun (WGS) entry which is preliminary data.</text>
</comment>
<dbReference type="OrthoDB" id="7466at2157"/>
<gene>
    <name evidence="2" type="ORF">DMP03_01965</name>
</gene>
<reference evidence="2 3" key="1">
    <citation type="submission" date="2019-10" db="EMBL/GenBank/DDBJ databases">
        <title>Unraveling microbial dark matter from salterns through culturing: the case of the genus Halosegnis.</title>
        <authorList>
            <person name="Duran-Viseras A."/>
            <person name="Andrei A.-S."/>
            <person name="Vera-Gargallo B."/>
            <person name="Ghai R."/>
            <person name="Sanchez-Porro C."/>
            <person name="Ventosa A."/>
        </authorList>
    </citation>
    <scope>NUCLEOTIDE SEQUENCE [LARGE SCALE GENOMIC DNA]</scope>
    <source>
        <strain evidence="2 3">F17-44</strain>
    </source>
</reference>
<dbReference type="PANTHER" id="PTHR43798:SF33">
    <property type="entry name" value="HYDROLASE, PUTATIVE (AFU_ORTHOLOGUE AFUA_2G14860)-RELATED"/>
    <property type="match status" value="1"/>
</dbReference>
<dbReference type="RefSeq" id="WP_152119050.1">
    <property type="nucleotide sequence ID" value="NZ_QJOW01000001.1"/>
</dbReference>
<sequence length="267" mass="29062">MRRPLRLPDGWTTDTVRANGITVRTYRTGTGLPLLFAHGFYESARCRRPVVDALAEQFTVHAYDARGHGHTDAPATGYGMTDRVADMRGVIAALGLDSPAVYGHSMGAATAAWLATGTDLDALVLEDPARFADSEPPMAADERRRFVRERVYEWRGQSLAERSGALDGEGEQARRCAVAQGECDPRIEHLARAGYPVTSEAFSDIDCPTLVLKADADDSVRQTERRRAEPLDGSLVHVDGAGHTVVRDKFDAAVGEIRAFIEQRGVA</sequence>
<dbReference type="Gene3D" id="3.40.50.1820">
    <property type="entry name" value="alpha/beta hydrolase"/>
    <property type="match status" value="1"/>
</dbReference>
<dbReference type="Proteomes" id="UP000326302">
    <property type="component" value="Unassembled WGS sequence"/>
</dbReference>
<dbReference type="Pfam" id="PF12697">
    <property type="entry name" value="Abhydrolase_6"/>
    <property type="match status" value="1"/>
</dbReference>
<dbReference type="GO" id="GO:0016020">
    <property type="term" value="C:membrane"/>
    <property type="evidence" value="ECO:0007669"/>
    <property type="project" value="TreeGrafter"/>
</dbReference>
<dbReference type="InterPro" id="IPR050266">
    <property type="entry name" value="AB_hydrolase_sf"/>
</dbReference>
<evidence type="ECO:0000313" key="3">
    <source>
        <dbReference type="Proteomes" id="UP000326302"/>
    </source>
</evidence>
<protein>
    <submittedName>
        <fullName evidence="2">Alpha/beta fold hydrolase</fullName>
    </submittedName>
</protein>
<name>A0A5N5UIS7_9EURY</name>
<organism evidence="2 3">
    <name type="scientific">Halosegnis rubeus</name>
    <dbReference type="NCBI Taxonomy" id="2212850"/>
    <lineage>
        <taxon>Archaea</taxon>
        <taxon>Methanobacteriati</taxon>
        <taxon>Methanobacteriota</taxon>
        <taxon>Stenosarchaea group</taxon>
        <taxon>Halobacteria</taxon>
        <taxon>Halobacteriales</taxon>
        <taxon>Natronomonadaceae</taxon>
        <taxon>Halosegnis</taxon>
    </lineage>
</organism>
<dbReference type="InterPro" id="IPR000073">
    <property type="entry name" value="AB_hydrolase_1"/>
</dbReference>